<keyword evidence="1" id="KW-0472">Membrane</keyword>
<dbReference type="Proteomes" id="UP000753724">
    <property type="component" value="Unassembled WGS sequence"/>
</dbReference>
<dbReference type="Pfam" id="PF02325">
    <property type="entry name" value="CCB3_YggT"/>
    <property type="match status" value="1"/>
</dbReference>
<dbReference type="InterPro" id="IPR003425">
    <property type="entry name" value="CCB3/YggT"/>
</dbReference>
<keyword evidence="3" id="KW-1185">Reference proteome</keyword>
<gene>
    <name evidence="2" type="ORF">GTZ99_00520</name>
</gene>
<name>A0ABW9X931_9SPHN</name>
<organism evidence="2 3">
    <name type="scientific">Novosphingobium ovatum</name>
    <dbReference type="NCBI Taxonomy" id="1908523"/>
    <lineage>
        <taxon>Bacteria</taxon>
        <taxon>Pseudomonadati</taxon>
        <taxon>Pseudomonadota</taxon>
        <taxon>Alphaproteobacteria</taxon>
        <taxon>Sphingomonadales</taxon>
        <taxon>Sphingomonadaceae</taxon>
        <taxon>Novosphingobium</taxon>
    </lineage>
</organism>
<dbReference type="RefSeq" id="WP_161716341.1">
    <property type="nucleotide sequence ID" value="NZ_JAAAPO010000001.1"/>
</dbReference>
<feature type="transmembrane region" description="Helical" evidence="1">
    <location>
        <begin position="12"/>
        <end position="35"/>
    </location>
</feature>
<keyword evidence="1" id="KW-0812">Transmembrane</keyword>
<keyword evidence="1" id="KW-1133">Transmembrane helix</keyword>
<protein>
    <submittedName>
        <fullName evidence="2">YggT family protein</fullName>
    </submittedName>
</protein>
<sequence>MLITLIQIAGYLIDTLRMIVIVQFVFSLLISFNVINTYNQFVAGVWQALNMLLEPFYGPLRRILPDTRPIDFAPMALLVALTIVEIILNNVARSVLS</sequence>
<accession>A0ABW9X931</accession>
<evidence type="ECO:0000313" key="2">
    <source>
        <dbReference type="EMBL" id="NBC35037.1"/>
    </source>
</evidence>
<proteinExistence type="predicted"/>
<evidence type="ECO:0000256" key="1">
    <source>
        <dbReference type="SAM" id="Phobius"/>
    </source>
</evidence>
<reference evidence="3" key="1">
    <citation type="submission" date="2020-01" db="EMBL/GenBank/DDBJ databases">
        <title>Sphingomonas sp. strain CSW-10.</title>
        <authorList>
            <person name="Chen W.-M."/>
        </authorList>
    </citation>
    <scope>NUCLEOTIDE SEQUENCE [LARGE SCALE GENOMIC DNA]</scope>
    <source>
        <strain evidence="3">FSY-8</strain>
    </source>
</reference>
<comment type="caution">
    <text evidence="2">The sequence shown here is derived from an EMBL/GenBank/DDBJ whole genome shotgun (WGS) entry which is preliminary data.</text>
</comment>
<feature type="transmembrane region" description="Helical" evidence="1">
    <location>
        <begin position="72"/>
        <end position="92"/>
    </location>
</feature>
<evidence type="ECO:0000313" key="3">
    <source>
        <dbReference type="Proteomes" id="UP000753724"/>
    </source>
</evidence>
<dbReference type="EMBL" id="JAAAPO010000001">
    <property type="protein sequence ID" value="NBC35037.1"/>
    <property type="molecule type" value="Genomic_DNA"/>
</dbReference>